<dbReference type="InterPro" id="IPR014555">
    <property type="entry name" value="RecF-like"/>
</dbReference>
<dbReference type="InterPro" id="IPR003959">
    <property type="entry name" value="ATPase_AAA_core"/>
</dbReference>
<dbReference type="PIRSF" id="PIRSF029347">
    <property type="entry name" value="RecF"/>
    <property type="match status" value="1"/>
</dbReference>
<dbReference type="Pfam" id="PF13304">
    <property type="entry name" value="AAA_21"/>
    <property type="match status" value="1"/>
</dbReference>
<dbReference type="InterPro" id="IPR027417">
    <property type="entry name" value="P-loop_NTPase"/>
</dbReference>
<protein>
    <recommendedName>
        <fullName evidence="1">ATPase AAA-type core domain-containing protein</fullName>
    </recommendedName>
</protein>
<name>A0A3R6C1R3_9FIRM</name>
<dbReference type="GO" id="GO:0005524">
    <property type="term" value="F:ATP binding"/>
    <property type="evidence" value="ECO:0007669"/>
    <property type="project" value="InterPro"/>
</dbReference>
<evidence type="ECO:0000313" key="3">
    <source>
        <dbReference type="Proteomes" id="UP000283738"/>
    </source>
</evidence>
<dbReference type="Gene3D" id="3.40.50.300">
    <property type="entry name" value="P-loop containing nucleotide triphosphate hydrolases"/>
    <property type="match status" value="1"/>
</dbReference>
<gene>
    <name evidence="2" type="ORF">DWY96_07930</name>
</gene>
<comment type="caution">
    <text evidence="2">The sequence shown here is derived from an EMBL/GenBank/DDBJ whole genome shotgun (WGS) entry which is preliminary data.</text>
</comment>
<organism evidence="2 3">
    <name type="scientific">Roseburia inulinivorans</name>
    <dbReference type="NCBI Taxonomy" id="360807"/>
    <lineage>
        <taxon>Bacteria</taxon>
        <taxon>Bacillati</taxon>
        <taxon>Bacillota</taxon>
        <taxon>Clostridia</taxon>
        <taxon>Lachnospirales</taxon>
        <taxon>Lachnospiraceae</taxon>
        <taxon>Roseburia</taxon>
    </lineage>
</organism>
<feature type="domain" description="ATPase AAA-type core" evidence="1">
    <location>
        <begin position="27"/>
        <end position="320"/>
    </location>
</feature>
<proteinExistence type="predicted"/>
<dbReference type="InterPro" id="IPR051396">
    <property type="entry name" value="Bact_Antivir_Def_Nuclease"/>
</dbReference>
<dbReference type="SUPFAM" id="SSF52540">
    <property type="entry name" value="P-loop containing nucleoside triphosphate hydrolases"/>
    <property type="match status" value="1"/>
</dbReference>
<sequence length="368" mass="42217">MGVYISELDIETYRGIKKLKMENLAPINIITGDNNSGKTSVLELLQSVKNPTSFRVWRNLIRNNGMNLSRGLTYYDGFYDLFDVNEDTKKIEYAVSLNGEKHVIEMQATVLHEEILESQFNKLQGLSYVRYEDDYAENIMNVSKLQMQIKDNGQIASNSAVYEGQIRYVRNKSNEDSSREKNIIYISPTRHAEGTLYLNAVLETPDLYEQMLAILKDYDEDIMSINYDNSEENGRRRGVYKILSKSHKKALPLNVYGDGMKKAVLLMSAVIAAEDGVLLIDEFETAIHTSAMENTFRWILETCRKLNVQVFVTSHSKEAIDKLLKCSEKCLDDMALYTLYKKENMTAVRRMNGRKAIEAQDNMGLELR</sequence>
<accession>A0A3R6C1R3</accession>
<evidence type="ECO:0000259" key="1">
    <source>
        <dbReference type="Pfam" id="PF13304"/>
    </source>
</evidence>
<dbReference type="PANTHER" id="PTHR43581">
    <property type="entry name" value="ATP/GTP PHOSPHATASE"/>
    <property type="match status" value="1"/>
</dbReference>
<dbReference type="GO" id="GO:0016887">
    <property type="term" value="F:ATP hydrolysis activity"/>
    <property type="evidence" value="ECO:0007669"/>
    <property type="project" value="InterPro"/>
</dbReference>
<dbReference type="PANTHER" id="PTHR43581:SF4">
    <property type="entry name" value="ATP_GTP PHOSPHATASE"/>
    <property type="match status" value="1"/>
</dbReference>
<dbReference type="AlphaFoldDB" id="A0A3R6C1R3"/>
<dbReference type="EMBL" id="QRTF01000014">
    <property type="protein sequence ID" value="RGQ49874.1"/>
    <property type="molecule type" value="Genomic_DNA"/>
</dbReference>
<evidence type="ECO:0000313" key="2">
    <source>
        <dbReference type="EMBL" id="RGQ49874.1"/>
    </source>
</evidence>
<dbReference type="RefSeq" id="WP_118109811.1">
    <property type="nucleotide sequence ID" value="NZ_QRTF01000014.1"/>
</dbReference>
<dbReference type="Proteomes" id="UP000283738">
    <property type="component" value="Unassembled WGS sequence"/>
</dbReference>
<reference evidence="2 3" key="1">
    <citation type="submission" date="2018-08" db="EMBL/GenBank/DDBJ databases">
        <title>A genome reference for cultivated species of the human gut microbiota.</title>
        <authorList>
            <person name="Zou Y."/>
            <person name="Xue W."/>
            <person name="Luo G."/>
        </authorList>
    </citation>
    <scope>NUCLEOTIDE SEQUENCE [LARGE SCALE GENOMIC DNA]</scope>
    <source>
        <strain evidence="2 3">AF28-15</strain>
    </source>
</reference>